<accession>A0ABD4YX97</accession>
<gene>
    <name evidence="2" type="ORF">N5C72_18530</name>
</gene>
<dbReference type="RefSeq" id="WP_279991500.1">
    <property type="nucleotide sequence ID" value="NZ_JAOBZK010000027.1"/>
</dbReference>
<proteinExistence type="predicted"/>
<evidence type="ECO:0000313" key="2">
    <source>
        <dbReference type="EMBL" id="MDH1180087.1"/>
    </source>
</evidence>
<organism evidence="2 3">
    <name type="scientific">Achromobacter mucicolens</name>
    <dbReference type="NCBI Taxonomy" id="1389922"/>
    <lineage>
        <taxon>Bacteria</taxon>
        <taxon>Pseudomonadati</taxon>
        <taxon>Pseudomonadota</taxon>
        <taxon>Betaproteobacteria</taxon>
        <taxon>Burkholderiales</taxon>
        <taxon>Alcaligenaceae</taxon>
        <taxon>Achromobacter</taxon>
    </lineage>
</organism>
<name>A0ABD4YX97_9BURK</name>
<dbReference type="Gene3D" id="3.40.50.10140">
    <property type="entry name" value="Toll/interleukin-1 receptor homology (TIR) domain"/>
    <property type="match status" value="1"/>
</dbReference>
<dbReference type="InterPro" id="IPR000157">
    <property type="entry name" value="TIR_dom"/>
</dbReference>
<evidence type="ECO:0000259" key="1">
    <source>
        <dbReference type="Pfam" id="PF13676"/>
    </source>
</evidence>
<sequence>MYNFLVAYGDDAWEHRAYAYDRTRYLEYTDDSLKAELRALNASTIERLKSFPTLFTCEGEDGPVCVGYIRKIQPRIQDILIEYDFDQNVPPFTFSQLRPVLARIGLHGWGMNRTHWAVKDDDLFDTLASVGLVEDSYRGESPPPGRIEDMRFRVALSFPGEKRDYVAAVATELKKILGRNAVFYDRDFTAQLARPNLDTLLQRTYLRADLVVAFLCAEYEEKAWCGLEWRAIRTHIMGKNDHAVMFMRFDQADVSGVFAHDGYVDLEHHTPQEAARMIIERVRLNSLPRTPF</sequence>
<dbReference type="Pfam" id="PF13676">
    <property type="entry name" value="TIR_2"/>
    <property type="match status" value="1"/>
</dbReference>
<feature type="domain" description="TIR" evidence="1">
    <location>
        <begin position="154"/>
        <end position="273"/>
    </location>
</feature>
<dbReference type="SUPFAM" id="SSF52200">
    <property type="entry name" value="Toll/Interleukin receptor TIR domain"/>
    <property type="match status" value="1"/>
</dbReference>
<protein>
    <submittedName>
        <fullName evidence="2">TIR domain-containing protein</fullName>
    </submittedName>
</protein>
<dbReference type="Proteomes" id="UP001158644">
    <property type="component" value="Unassembled WGS sequence"/>
</dbReference>
<comment type="caution">
    <text evidence="2">The sequence shown here is derived from an EMBL/GenBank/DDBJ whole genome shotgun (WGS) entry which is preliminary data.</text>
</comment>
<dbReference type="EMBL" id="JAOBZK010000027">
    <property type="protein sequence ID" value="MDH1180087.1"/>
    <property type="molecule type" value="Genomic_DNA"/>
</dbReference>
<dbReference type="AlphaFoldDB" id="A0ABD4YX97"/>
<evidence type="ECO:0000313" key="3">
    <source>
        <dbReference type="Proteomes" id="UP001158644"/>
    </source>
</evidence>
<reference evidence="2 3" key="1">
    <citation type="submission" date="2022-09" db="EMBL/GenBank/DDBJ databases">
        <title>Intensive care unit water sources are persistently colonized with multi-drug resistant bacteria and are the site of extensive horizontal gene transfer of antibiotic resistance genes.</title>
        <authorList>
            <person name="Diorio-Toth L."/>
        </authorList>
    </citation>
    <scope>NUCLEOTIDE SEQUENCE [LARGE SCALE GENOMIC DNA]</scope>
    <source>
        <strain evidence="2 3">GD03967</strain>
    </source>
</reference>
<dbReference type="InterPro" id="IPR035897">
    <property type="entry name" value="Toll_tir_struct_dom_sf"/>
</dbReference>